<dbReference type="Pfam" id="PF01966">
    <property type="entry name" value="HD"/>
    <property type="match status" value="1"/>
</dbReference>
<dbReference type="Gene3D" id="1.10.3210.10">
    <property type="entry name" value="Hypothetical protein af1432"/>
    <property type="match status" value="1"/>
</dbReference>
<dbReference type="EMBL" id="JAPQFJ010000003">
    <property type="protein sequence ID" value="MCY6957693.1"/>
    <property type="molecule type" value="Genomic_DNA"/>
</dbReference>
<gene>
    <name evidence="2" type="ORF">OW729_03620</name>
</gene>
<dbReference type="InterPro" id="IPR003607">
    <property type="entry name" value="HD/PDEase_dom"/>
</dbReference>
<organism evidence="2 3">
    <name type="scientific">Clostridium brassicae</name>
    <dbReference type="NCBI Taxonomy" id="2999072"/>
    <lineage>
        <taxon>Bacteria</taxon>
        <taxon>Bacillati</taxon>
        <taxon>Bacillota</taxon>
        <taxon>Clostridia</taxon>
        <taxon>Eubacteriales</taxon>
        <taxon>Clostridiaceae</taxon>
        <taxon>Clostridium</taxon>
    </lineage>
</organism>
<sequence length="166" mass="19691">MNLERVNKILHHDKYKEYLSKILKHEEKREFCKHDMIHFLDAARITYILNLENNLGIDKEVIYALGLLHDIGRWKEYEEGVPHNIASCDLSDEILIDSGFTQNEREQIKNAILNHRNSNENKDKLENNSLGEIFYRADKLSRSCFSCGNREKCNWTDEKKNVNIYY</sequence>
<dbReference type="CDD" id="cd00077">
    <property type="entry name" value="HDc"/>
    <property type="match status" value="1"/>
</dbReference>
<accession>A0ABT4D7P0</accession>
<evidence type="ECO:0000313" key="2">
    <source>
        <dbReference type="EMBL" id="MCY6957693.1"/>
    </source>
</evidence>
<feature type="domain" description="HD/PDEase" evidence="1">
    <location>
        <begin position="31"/>
        <end position="152"/>
    </location>
</feature>
<reference evidence="2" key="1">
    <citation type="submission" date="2022-12" db="EMBL/GenBank/DDBJ databases">
        <title>Clostridium sp. nov., isolated from industrial wastewater.</title>
        <authorList>
            <person name="Jiayan W."/>
        </authorList>
    </citation>
    <scope>NUCLEOTIDE SEQUENCE</scope>
    <source>
        <strain evidence="2">ZC22-4</strain>
    </source>
</reference>
<dbReference type="SUPFAM" id="SSF109604">
    <property type="entry name" value="HD-domain/PDEase-like"/>
    <property type="match status" value="1"/>
</dbReference>
<proteinExistence type="predicted"/>
<name>A0ABT4D7P0_9CLOT</name>
<protein>
    <submittedName>
        <fullName evidence="2">HD domain-containing protein</fullName>
    </submittedName>
</protein>
<dbReference type="Proteomes" id="UP001144612">
    <property type="component" value="Unassembled WGS sequence"/>
</dbReference>
<dbReference type="SMART" id="SM00471">
    <property type="entry name" value="HDc"/>
    <property type="match status" value="1"/>
</dbReference>
<evidence type="ECO:0000259" key="1">
    <source>
        <dbReference type="SMART" id="SM00471"/>
    </source>
</evidence>
<comment type="caution">
    <text evidence="2">The sequence shown here is derived from an EMBL/GenBank/DDBJ whole genome shotgun (WGS) entry which is preliminary data.</text>
</comment>
<evidence type="ECO:0000313" key="3">
    <source>
        <dbReference type="Proteomes" id="UP001144612"/>
    </source>
</evidence>
<dbReference type="RefSeq" id="WP_268060081.1">
    <property type="nucleotide sequence ID" value="NZ_JAPQFJ010000003.1"/>
</dbReference>
<keyword evidence="3" id="KW-1185">Reference proteome</keyword>
<dbReference type="InterPro" id="IPR006674">
    <property type="entry name" value="HD_domain"/>
</dbReference>